<dbReference type="Proteomes" id="UP000244930">
    <property type="component" value="Chromosome"/>
</dbReference>
<sequence length="425" mass="47282">MSKVHNPRSTLHALAPLGQGTPDVESLTSYFCRLAFSHSMTAQKLADWVLERFDNAMCEKYGWHQRNLSSMSPESEQWAAWLSELTGVGALDRHTLSPWRGILGTPGLAPKSDRWCPCCLAEDKTNGTTPHLRLSWDIAPVDVCQRHKVELTSTCPHCERSNVRNRSTIVVPGYCTSCGGFLGDAKTEPASPEDLWVARQVGLMLQEPPKVASHGLVPLLETVIERMADGRPSNFASRYGFSKSGISHWLNKGGIPSLKAWLTIAGHGGIGLDRLFAGDVEGWEPPLVPMQLPIEMPESPRAGIKSRELDWEHIRAQLRAMLEEPEAISVNQASERLGVDRKNLYLQANAEARAIADRYLRRRAARGEQRQTRLQSQIGEVLDERLAAGYEGMSARDIWYRLDTEAQSVPGIFSHIATVMDSRRS</sequence>
<proteinExistence type="predicted"/>
<dbReference type="Pfam" id="PF06527">
    <property type="entry name" value="TniQ"/>
    <property type="match status" value="1"/>
</dbReference>
<dbReference type="AlphaFoldDB" id="A0A2U8GRJ0"/>
<accession>A0A2U8GRJ0</accession>
<gene>
    <name evidence="2" type="ORF">CEW83_07700</name>
</gene>
<dbReference type="RefSeq" id="WP_108948823.1">
    <property type="nucleotide sequence ID" value="NZ_CP022187.1"/>
</dbReference>
<keyword evidence="3" id="KW-1185">Reference proteome</keyword>
<dbReference type="InterPro" id="IPR009492">
    <property type="entry name" value="TniQ"/>
</dbReference>
<evidence type="ECO:0000313" key="3">
    <source>
        <dbReference type="Proteomes" id="UP000244930"/>
    </source>
</evidence>
<dbReference type="KEGG" id="acom:CEW83_07700"/>
<dbReference type="EMBL" id="CP022187">
    <property type="protein sequence ID" value="AWI75115.1"/>
    <property type="molecule type" value="Genomic_DNA"/>
</dbReference>
<evidence type="ECO:0000313" key="2">
    <source>
        <dbReference type="EMBL" id="AWI75115.1"/>
    </source>
</evidence>
<protein>
    <submittedName>
        <fullName evidence="2">TetR family transcriptional regulator</fullName>
    </submittedName>
</protein>
<reference evidence="2 3" key="1">
    <citation type="submission" date="2017-06" db="EMBL/GenBank/DDBJ databases">
        <title>Azoarcus.</title>
        <authorList>
            <person name="Woo J.-H."/>
            <person name="Kim H.-S."/>
        </authorList>
    </citation>
    <scope>NUCLEOTIDE SEQUENCE [LARGE SCALE GENOMIC DNA]</scope>
    <source>
        <strain evidence="2 3">TSPY31</strain>
    </source>
</reference>
<name>A0A2U8GRJ0_9RHOO</name>
<evidence type="ECO:0000259" key="1">
    <source>
        <dbReference type="Pfam" id="PF06527"/>
    </source>
</evidence>
<organism evidence="2 3">
    <name type="scientific">Parazoarcus communis</name>
    <dbReference type="NCBI Taxonomy" id="41977"/>
    <lineage>
        <taxon>Bacteria</taxon>
        <taxon>Pseudomonadati</taxon>
        <taxon>Pseudomonadota</taxon>
        <taxon>Betaproteobacteria</taxon>
        <taxon>Rhodocyclales</taxon>
        <taxon>Zoogloeaceae</taxon>
        <taxon>Parazoarcus</taxon>
    </lineage>
</organism>
<feature type="domain" description="TniQ" evidence="1">
    <location>
        <begin position="17"/>
        <end position="151"/>
    </location>
</feature>